<feature type="compositionally biased region" description="Basic and acidic residues" evidence="1">
    <location>
        <begin position="431"/>
        <end position="443"/>
    </location>
</feature>
<comment type="caution">
    <text evidence="2">The sequence shown here is derived from an EMBL/GenBank/DDBJ whole genome shotgun (WGS) entry which is preliminary data.</text>
</comment>
<dbReference type="InterPro" id="IPR050583">
    <property type="entry name" value="Mycobacterial_A85_antigen"/>
</dbReference>
<name>A0A6N7X748_9ACTN</name>
<feature type="compositionally biased region" description="Basic residues" evidence="1">
    <location>
        <begin position="270"/>
        <end position="283"/>
    </location>
</feature>
<evidence type="ECO:0008006" key="4">
    <source>
        <dbReference type="Google" id="ProtNLM"/>
    </source>
</evidence>
<dbReference type="InterPro" id="IPR000801">
    <property type="entry name" value="Esterase-like"/>
</dbReference>
<feature type="compositionally biased region" description="Low complexity" evidence="1">
    <location>
        <begin position="363"/>
        <end position="381"/>
    </location>
</feature>
<sequence>MKRSVYKLQSKSLSQEANLIVYGEGGYPVVAFQTQDQKSSELEDEGMVDALAEFIDGKQIQLFSVDNFDEQSWSLLNGDNEARAARQEDYFRFVTDELIPRVHELNASNLRPIAFGCSMGAVHAAIALFRRPDLFQGCMALSGIYHSGYFFGDWMNSTLYDNDVLAFLPNMPLDHPYVSLYRNRSLLFCCGQGEDAQFADDERRMDAELNRLGVDHWCDYWGADVTHDWYWWKKQMAYFLPFVLEDVAKEVEKEPVAPWVAKAPEPAKPAAKKAAKPATKKTAAKPATKPAAKAAAPKAEAKPAAAKAAAKPAAKAEPKTAAKATEKTAAKPVAKAEPKAAAKPAAPKAAAKPAAKAEPKPAAKPATKAAAPKAPVTATKPAAKKSAAKAEPKAEAKPVEKPAAKPAATKPAATKPAAKKTATKAAAAAKPEAKPAAKAEPKTAAKPAASAAKPAATKRAAAKPATKKAATTRTARKKR</sequence>
<feature type="region of interest" description="Disordered" evidence="1">
    <location>
        <begin position="265"/>
        <end position="479"/>
    </location>
</feature>
<gene>
    <name evidence="2" type="ORF">FYJ69_05820</name>
</gene>
<evidence type="ECO:0000313" key="2">
    <source>
        <dbReference type="EMBL" id="MST60426.1"/>
    </source>
</evidence>
<dbReference type="AlphaFoldDB" id="A0A6N7X748"/>
<feature type="compositionally biased region" description="Low complexity" evidence="1">
    <location>
        <begin position="284"/>
        <end position="313"/>
    </location>
</feature>
<dbReference type="InterPro" id="IPR029058">
    <property type="entry name" value="AB_hydrolase_fold"/>
</dbReference>
<dbReference type="SUPFAM" id="SSF53474">
    <property type="entry name" value="alpha/beta-Hydrolases"/>
    <property type="match status" value="1"/>
</dbReference>
<accession>A0A6N7X748</accession>
<dbReference type="EMBL" id="VUND01000002">
    <property type="protein sequence ID" value="MST60426.1"/>
    <property type="molecule type" value="Genomic_DNA"/>
</dbReference>
<reference evidence="2 3" key="1">
    <citation type="submission" date="2019-08" db="EMBL/GenBank/DDBJ databases">
        <title>In-depth cultivation of the pig gut microbiome towards novel bacterial diversity and tailored functional studies.</title>
        <authorList>
            <person name="Wylensek D."/>
            <person name="Hitch T.C.A."/>
            <person name="Clavel T."/>
        </authorList>
    </citation>
    <scope>NUCLEOTIDE SEQUENCE [LARGE SCALE GENOMIC DNA]</scope>
    <source>
        <strain evidence="2 3">WB01_CNA04</strain>
    </source>
</reference>
<dbReference type="PANTHER" id="PTHR48098:SF3">
    <property type="entry name" value="IRON(III) ENTEROBACTIN ESTERASE"/>
    <property type="match status" value="1"/>
</dbReference>
<dbReference type="Gene3D" id="3.40.50.1820">
    <property type="entry name" value="alpha/beta hydrolase"/>
    <property type="match status" value="1"/>
</dbReference>
<feature type="compositionally biased region" description="Low complexity" evidence="1">
    <location>
        <begin position="341"/>
        <end position="354"/>
    </location>
</feature>
<dbReference type="Pfam" id="PF00756">
    <property type="entry name" value="Esterase"/>
    <property type="match status" value="1"/>
</dbReference>
<dbReference type="RefSeq" id="WP_154540940.1">
    <property type="nucleotide sequence ID" value="NZ_VUND01000002.1"/>
</dbReference>
<dbReference type="Proteomes" id="UP000434342">
    <property type="component" value="Unassembled WGS sequence"/>
</dbReference>
<protein>
    <recommendedName>
        <fullName evidence="4">Esterase</fullName>
    </recommendedName>
</protein>
<feature type="compositionally biased region" description="Basic and acidic residues" evidence="1">
    <location>
        <begin position="388"/>
        <end position="403"/>
    </location>
</feature>
<dbReference type="PANTHER" id="PTHR48098">
    <property type="entry name" value="ENTEROCHELIN ESTERASE-RELATED"/>
    <property type="match status" value="1"/>
</dbReference>
<feature type="compositionally biased region" description="Low complexity" evidence="1">
    <location>
        <begin position="444"/>
        <end position="473"/>
    </location>
</feature>
<feature type="compositionally biased region" description="Basic and acidic residues" evidence="1">
    <location>
        <begin position="314"/>
        <end position="340"/>
    </location>
</feature>
<evidence type="ECO:0000256" key="1">
    <source>
        <dbReference type="SAM" id="MobiDB-lite"/>
    </source>
</evidence>
<feature type="compositionally biased region" description="Low complexity" evidence="1">
    <location>
        <begin position="404"/>
        <end position="416"/>
    </location>
</feature>
<proteinExistence type="predicted"/>
<evidence type="ECO:0000313" key="3">
    <source>
        <dbReference type="Proteomes" id="UP000434342"/>
    </source>
</evidence>
<organism evidence="2 3">
    <name type="scientific">Parafannyhessea umbonata</name>
    <dbReference type="NCBI Taxonomy" id="604330"/>
    <lineage>
        <taxon>Bacteria</taxon>
        <taxon>Bacillati</taxon>
        <taxon>Actinomycetota</taxon>
        <taxon>Coriobacteriia</taxon>
        <taxon>Coriobacteriales</taxon>
        <taxon>Atopobiaceae</taxon>
        <taxon>Parafannyhessea</taxon>
    </lineage>
</organism>